<name>A0AAP6EHZ7_9ACTN</name>
<sequence>MQRITHRSFRSVLEGRADDVVRIAGAHDALGALLAEEAGFQAVWSSSLEVSAARGLPDASLLGMDEYLRAAAQMQSVLGIPVVVDCDTGYGGRMNVAHMVHEFEAAGLTAVCMEDKVFPKINSFAGGDQALVDADEFAHRIEIAKNAQSTAEMVVIARTEAMICGLGVDAALKRCMAYADSGADAVLVHSKSSNRKEVSEFLDKWDARCPVVIVPTTYPDWHVADIREAGVAAVIYANHGLRATVSALRATFRSVYDHGHTLAVEERIASVQDVFALQRLDTWRALED</sequence>
<dbReference type="AlphaFoldDB" id="A0AAP6EHZ7"/>
<dbReference type="Proteomes" id="UP001282288">
    <property type="component" value="Unassembled WGS sequence"/>
</dbReference>
<dbReference type="GO" id="GO:0016829">
    <property type="term" value="F:lyase activity"/>
    <property type="evidence" value="ECO:0007669"/>
    <property type="project" value="UniProtKB-KW"/>
</dbReference>
<reference evidence="2 4" key="1">
    <citation type="journal article" date="2023" name="Microb. Genom.">
        <title>Mesoterricola silvestris gen. nov., sp. nov., Mesoterricola sediminis sp. nov., Geothrix oryzae sp. nov., Geothrix edaphica sp. nov., Geothrix rubra sp. nov., and Geothrix limicola sp. nov., six novel members of Acidobacteriota isolated from soils.</title>
        <authorList>
            <person name="Weisberg A.J."/>
            <person name="Pearce E."/>
            <person name="Kramer C.G."/>
            <person name="Chang J.H."/>
            <person name="Clarke C.R."/>
        </authorList>
    </citation>
    <scope>NUCLEOTIDE SEQUENCE</scope>
    <source>
        <strain evidence="3 4">NB05-1H</strain>
        <strain evidence="2">NRRL_B-16521</strain>
    </source>
</reference>
<comment type="similarity">
    <text evidence="1">Belongs to the isocitrate lyase/PEP mutase superfamily. PEP mutase family.</text>
</comment>
<comment type="caution">
    <text evidence="2">The sequence shown here is derived from an EMBL/GenBank/DDBJ whole genome shotgun (WGS) entry which is preliminary data.</text>
</comment>
<dbReference type="Pfam" id="PF13714">
    <property type="entry name" value="PEP_mutase"/>
    <property type="match status" value="1"/>
</dbReference>
<keyword evidence="4" id="KW-1185">Reference proteome</keyword>
<protein>
    <submittedName>
        <fullName evidence="2">Isocitrate lyase/phosphoenolpyruvate mutase family protein</fullName>
    </submittedName>
</protein>
<dbReference type="EMBL" id="JARAWP010000025">
    <property type="protein sequence ID" value="MDX3023112.1"/>
    <property type="molecule type" value="Genomic_DNA"/>
</dbReference>
<dbReference type="PANTHER" id="PTHR42905">
    <property type="entry name" value="PHOSPHOENOLPYRUVATE CARBOXYLASE"/>
    <property type="match status" value="1"/>
</dbReference>
<dbReference type="Gene3D" id="3.20.20.60">
    <property type="entry name" value="Phosphoenolpyruvate-binding domains"/>
    <property type="match status" value="1"/>
</dbReference>
<accession>A0AAP6EHZ7</accession>
<keyword evidence="2" id="KW-0456">Lyase</keyword>
<dbReference type="InterPro" id="IPR039556">
    <property type="entry name" value="ICL/PEPM"/>
</dbReference>
<evidence type="ECO:0000313" key="4">
    <source>
        <dbReference type="Proteomes" id="UP001272987"/>
    </source>
</evidence>
<gene>
    <name evidence="2" type="ORF">PV399_27180</name>
    <name evidence="3" type="ORF">PV666_35310</name>
</gene>
<dbReference type="CDD" id="cd00377">
    <property type="entry name" value="ICL_PEPM"/>
    <property type="match status" value="1"/>
</dbReference>
<dbReference type="GeneID" id="69809101"/>
<proteinExistence type="inferred from homology"/>
<dbReference type="EMBL" id="JARAWC010000021">
    <property type="protein sequence ID" value="MDX2963378.1"/>
    <property type="molecule type" value="Genomic_DNA"/>
</dbReference>
<dbReference type="RefSeq" id="WP_010359140.1">
    <property type="nucleotide sequence ID" value="NZ_BCMK01000005.1"/>
</dbReference>
<evidence type="ECO:0000313" key="3">
    <source>
        <dbReference type="EMBL" id="MDX3023112.1"/>
    </source>
</evidence>
<dbReference type="Proteomes" id="UP001272987">
    <property type="component" value="Unassembled WGS sequence"/>
</dbReference>
<dbReference type="InterPro" id="IPR040442">
    <property type="entry name" value="Pyrv_kinase-like_dom_sf"/>
</dbReference>
<organism evidence="2 5">
    <name type="scientific">Streptomyces acidiscabies</name>
    <dbReference type="NCBI Taxonomy" id="42234"/>
    <lineage>
        <taxon>Bacteria</taxon>
        <taxon>Bacillati</taxon>
        <taxon>Actinomycetota</taxon>
        <taxon>Actinomycetes</taxon>
        <taxon>Kitasatosporales</taxon>
        <taxon>Streptomycetaceae</taxon>
        <taxon>Streptomyces</taxon>
    </lineage>
</organism>
<evidence type="ECO:0000256" key="1">
    <source>
        <dbReference type="ARBA" id="ARBA00038455"/>
    </source>
</evidence>
<dbReference type="InterPro" id="IPR015813">
    <property type="entry name" value="Pyrv/PenolPyrv_kinase-like_dom"/>
</dbReference>
<dbReference type="PANTHER" id="PTHR42905:SF7">
    <property type="entry name" value="PHOSPHOENOLPYRUVATE PHOSPHOMUTASE"/>
    <property type="match status" value="1"/>
</dbReference>
<evidence type="ECO:0000313" key="5">
    <source>
        <dbReference type="Proteomes" id="UP001282288"/>
    </source>
</evidence>
<dbReference type="SUPFAM" id="SSF51621">
    <property type="entry name" value="Phosphoenolpyruvate/pyruvate domain"/>
    <property type="match status" value="1"/>
</dbReference>
<evidence type="ECO:0000313" key="2">
    <source>
        <dbReference type="EMBL" id="MDX2963378.1"/>
    </source>
</evidence>